<dbReference type="AlphaFoldDB" id="A0A7M5UBN9"/>
<keyword evidence="3" id="KW-1185">Reference proteome</keyword>
<reference evidence="2" key="1">
    <citation type="submission" date="2021-01" db="UniProtKB">
        <authorList>
            <consortium name="EnsemblMetazoa"/>
        </authorList>
    </citation>
    <scope>IDENTIFICATION</scope>
</reference>
<accession>A0A7M5UBN9</accession>
<evidence type="ECO:0000313" key="3">
    <source>
        <dbReference type="Proteomes" id="UP000594262"/>
    </source>
</evidence>
<name>A0A7M5UBN9_9CNID</name>
<feature type="region of interest" description="Disordered" evidence="1">
    <location>
        <begin position="238"/>
        <end position="279"/>
    </location>
</feature>
<evidence type="ECO:0000313" key="2">
    <source>
        <dbReference type="EnsemblMetazoa" id="CLYHEMP008526.1"/>
    </source>
</evidence>
<protein>
    <submittedName>
        <fullName evidence="2">Uncharacterized protein</fullName>
    </submittedName>
</protein>
<evidence type="ECO:0000256" key="1">
    <source>
        <dbReference type="SAM" id="MobiDB-lite"/>
    </source>
</evidence>
<proteinExistence type="predicted"/>
<dbReference type="EnsemblMetazoa" id="CLYHEMT008526.1">
    <property type="protein sequence ID" value="CLYHEMP008526.1"/>
    <property type="gene ID" value="CLYHEMG008526"/>
</dbReference>
<dbReference type="RefSeq" id="XP_066917626.1">
    <property type="nucleotide sequence ID" value="XM_067061525.1"/>
</dbReference>
<feature type="compositionally biased region" description="Polar residues" evidence="1">
    <location>
        <begin position="262"/>
        <end position="271"/>
    </location>
</feature>
<sequence>MIRGRTISAIEPTSQMVIQQRELGHDLKRSEGKSRSTSNLLCKMNFEEKVVRYRFLQEKEYKLRTQLLQEYGNNSCKHAGDDVTLFCDCGRMITSHSPTHQPINSRRNNGGYNGGYLTPPIGHQLRCRSYSDKFARGHRARPLSADVHLEAPKTVALRKMASNERMDRRRESLKSLDMDFEKAKELMQRVKVSSNNSINDSKDIDSIDGLSIKDGLEEDIDSMNNNCDNVQDSYNGLSMKNDSKPIQNVKDGSLSIDKDENPMSTNKNQEQGAHVVKRRRPEGGVMFAIKRERPLSSFY</sequence>
<dbReference type="Proteomes" id="UP000594262">
    <property type="component" value="Unplaced"/>
</dbReference>
<organism evidence="2 3">
    <name type="scientific">Clytia hemisphaerica</name>
    <dbReference type="NCBI Taxonomy" id="252671"/>
    <lineage>
        <taxon>Eukaryota</taxon>
        <taxon>Metazoa</taxon>
        <taxon>Cnidaria</taxon>
        <taxon>Hydrozoa</taxon>
        <taxon>Hydroidolina</taxon>
        <taxon>Leptothecata</taxon>
        <taxon>Obeliida</taxon>
        <taxon>Clytiidae</taxon>
        <taxon>Clytia</taxon>
    </lineage>
</organism>
<dbReference type="GeneID" id="136804990"/>
<dbReference type="OrthoDB" id="10662685at2759"/>